<organism evidence="1">
    <name type="scientific">marine metagenome</name>
    <dbReference type="NCBI Taxonomy" id="408172"/>
    <lineage>
        <taxon>unclassified sequences</taxon>
        <taxon>metagenomes</taxon>
        <taxon>ecological metagenomes</taxon>
    </lineage>
</organism>
<dbReference type="AlphaFoldDB" id="A0A382NL32"/>
<proteinExistence type="predicted"/>
<dbReference type="EMBL" id="UINC01100328">
    <property type="protein sequence ID" value="SVC60301.1"/>
    <property type="molecule type" value="Genomic_DNA"/>
</dbReference>
<protein>
    <submittedName>
        <fullName evidence="1">Uncharacterized protein</fullName>
    </submittedName>
</protein>
<sequence length="47" mass="5480">NKTYDYILLPMTNNHLESYRNVLNVAQLIRSKCILGVYPEGNIRTIQ</sequence>
<gene>
    <name evidence="1" type="ORF">METZ01_LOCUS313155</name>
</gene>
<name>A0A382NL32_9ZZZZ</name>
<accession>A0A382NL32</accession>
<evidence type="ECO:0000313" key="1">
    <source>
        <dbReference type="EMBL" id="SVC60301.1"/>
    </source>
</evidence>
<reference evidence="1" key="1">
    <citation type="submission" date="2018-05" db="EMBL/GenBank/DDBJ databases">
        <authorList>
            <person name="Lanie J.A."/>
            <person name="Ng W.-L."/>
            <person name="Kazmierczak K.M."/>
            <person name="Andrzejewski T.M."/>
            <person name="Davidsen T.M."/>
            <person name="Wayne K.J."/>
            <person name="Tettelin H."/>
            <person name="Glass J.I."/>
            <person name="Rusch D."/>
            <person name="Podicherti R."/>
            <person name="Tsui H.-C.T."/>
            <person name="Winkler M.E."/>
        </authorList>
    </citation>
    <scope>NUCLEOTIDE SEQUENCE</scope>
</reference>
<feature type="non-terminal residue" evidence="1">
    <location>
        <position position="1"/>
    </location>
</feature>